<dbReference type="OrthoDB" id="1496333at2"/>
<accession>A0A1I5PBP1</accession>
<dbReference type="Gene3D" id="3.40.50.300">
    <property type="entry name" value="P-loop containing nucleotide triphosphate hydrolases"/>
    <property type="match status" value="1"/>
</dbReference>
<dbReference type="STRING" id="441119.SAMN04488047_10524"/>
<dbReference type="Pfam" id="PF13481">
    <property type="entry name" value="AAA_25"/>
    <property type="match status" value="1"/>
</dbReference>
<dbReference type="EMBL" id="FOXA01000005">
    <property type="protein sequence ID" value="SFP31544.1"/>
    <property type="molecule type" value="Genomic_DNA"/>
</dbReference>
<feature type="region of interest" description="Disordered" evidence="1">
    <location>
        <begin position="1"/>
        <end position="20"/>
    </location>
</feature>
<gene>
    <name evidence="3" type="ORF">SAMN04488047_10524</name>
</gene>
<proteinExistence type="predicted"/>
<dbReference type="InterPro" id="IPR003593">
    <property type="entry name" value="AAA+_ATPase"/>
</dbReference>
<dbReference type="RefSeq" id="WP_093420128.1">
    <property type="nucleotide sequence ID" value="NZ_FOXA01000005.1"/>
</dbReference>
<reference evidence="3 4" key="1">
    <citation type="submission" date="2016-10" db="EMBL/GenBank/DDBJ databases">
        <authorList>
            <person name="de Groot N.N."/>
        </authorList>
    </citation>
    <scope>NUCLEOTIDE SEQUENCE [LARGE SCALE GENOMIC DNA]</scope>
    <source>
        <strain evidence="3 4">DSM 19547</strain>
    </source>
</reference>
<name>A0A1I5PBP1_9RHOB</name>
<dbReference type="SUPFAM" id="SSF52540">
    <property type="entry name" value="P-loop containing nucleoside triphosphate hydrolases"/>
    <property type="match status" value="1"/>
</dbReference>
<sequence>MHEDYSQTPSDANPADAVPSAEKAAEFLSAVAGEGPIAVAQIVPDAGGVNGATFNLPEQRSALEAWIAEREGRANLYYSLNTPAPAEERRGKAGRLTEADVTHIRGVAVDVDPRPGSLEEERARLVQMAQKEAANFFGSPTAIVDSGGGVQMLWLFDKPMKHTPEAAEAVKAQARGLGQRFGSDAVQSLEHLFRLPFTRNLPDAKKRARGRREATARLLDMSGDRHTLEGLRHIAPPAAPRAERVEALGPDLDYAAVLEALGEPGALPERLREVAGACAKRREEILGEAAGDRSTSDYRIAAHVVREHRITDATEVAQVVFAVSPDRLSDEEERGRGEYYCRHTVGKVLARNEPNLDPLDFFEVIDPAELTQDRKLQEMFGRGAGADVFESLSIDEIFELPDPVFAIDRHIPEGGMGFLYGAPGCGKSFIALDWALHMAYGLPTWHGDAIRTRPGAAVVYIAREGSSGFKARIHAWQRSRLLPQDRRPQFQLIRQSLSFMQPEDVARLRRTVEANVSGPVDLIVVDTVSRVMPGADENLQKEMTLFVRACDALQDAFGCIVLGVHHSGKQGDMRGSSVLKGAGDFVFKLERAEGADVATLHCEKQKDAPDGWAEKYRMAKVQWADGAGDRSSLVPHRMAEAERTAAEEKHAQALAQIVLGVLDGREAALWSEIKAAARAHAQPGGALRPAKKDDDVRDQLTQALSGKGVTVDMLGQTVRVWAEKAGAARTAPWRFAYREVAEEDGA</sequence>
<organism evidence="3 4">
    <name type="scientific">Tranquillimonas alkanivorans</name>
    <dbReference type="NCBI Taxonomy" id="441119"/>
    <lineage>
        <taxon>Bacteria</taxon>
        <taxon>Pseudomonadati</taxon>
        <taxon>Pseudomonadota</taxon>
        <taxon>Alphaproteobacteria</taxon>
        <taxon>Rhodobacterales</taxon>
        <taxon>Roseobacteraceae</taxon>
        <taxon>Tranquillimonas</taxon>
    </lineage>
</organism>
<keyword evidence="4" id="KW-1185">Reference proteome</keyword>
<evidence type="ECO:0000313" key="4">
    <source>
        <dbReference type="Proteomes" id="UP000199356"/>
    </source>
</evidence>
<evidence type="ECO:0000256" key="1">
    <source>
        <dbReference type="SAM" id="MobiDB-lite"/>
    </source>
</evidence>
<dbReference type="SMART" id="SM00382">
    <property type="entry name" value="AAA"/>
    <property type="match status" value="1"/>
</dbReference>
<evidence type="ECO:0000259" key="2">
    <source>
        <dbReference type="SMART" id="SM00382"/>
    </source>
</evidence>
<protein>
    <submittedName>
        <fullName evidence="3">AAA domain-containing protein</fullName>
    </submittedName>
</protein>
<evidence type="ECO:0000313" key="3">
    <source>
        <dbReference type="EMBL" id="SFP31544.1"/>
    </source>
</evidence>
<dbReference type="InterPro" id="IPR027417">
    <property type="entry name" value="P-loop_NTPase"/>
</dbReference>
<feature type="compositionally biased region" description="Polar residues" evidence="1">
    <location>
        <begin position="1"/>
        <end position="11"/>
    </location>
</feature>
<feature type="domain" description="AAA+ ATPase" evidence="2">
    <location>
        <begin position="413"/>
        <end position="593"/>
    </location>
</feature>
<dbReference type="AlphaFoldDB" id="A0A1I5PBP1"/>
<dbReference type="Proteomes" id="UP000199356">
    <property type="component" value="Unassembled WGS sequence"/>
</dbReference>